<dbReference type="EMBL" id="BMAU01021354">
    <property type="protein sequence ID" value="GFY20044.1"/>
    <property type="molecule type" value="Genomic_DNA"/>
</dbReference>
<comment type="caution">
    <text evidence="1">The sequence shown here is derived from an EMBL/GenBank/DDBJ whole genome shotgun (WGS) entry which is preliminary data.</text>
</comment>
<evidence type="ECO:0000313" key="1">
    <source>
        <dbReference type="EMBL" id="GFY20044.1"/>
    </source>
</evidence>
<organism evidence="1 2">
    <name type="scientific">Trichonephila clavipes</name>
    <name type="common">Golden silk orbweaver</name>
    <name type="synonym">Nephila clavipes</name>
    <dbReference type="NCBI Taxonomy" id="2585209"/>
    <lineage>
        <taxon>Eukaryota</taxon>
        <taxon>Metazoa</taxon>
        <taxon>Ecdysozoa</taxon>
        <taxon>Arthropoda</taxon>
        <taxon>Chelicerata</taxon>
        <taxon>Arachnida</taxon>
        <taxon>Araneae</taxon>
        <taxon>Araneomorphae</taxon>
        <taxon>Entelegynae</taxon>
        <taxon>Araneoidea</taxon>
        <taxon>Nephilidae</taxon>
        <taxon>Trichonephila</taxon>
    </lineage>
</organism>
<gene>
    <name evidence="1" type="ORF">TNCV_2147371</name>
</gene>
<sequence length="137" mass="15306">MLRVSQNISSLRKLDKLLTNSLRSTSSIGGDSINNPRLRRQQNKHYASSVTGLLAVSDMGKNRKQKTPGRFYIIELTYGVLLEESVAVDDDNVGTDPILAYRDILEFVQSSKNIIDADSENENEMNNAAPLFPCYPK</sequence>
<protein>
    <submittedName>
        <fullName evidence="1">Uncharacterized protein</fullName>
    </submittedName>
</protein>
<reference evidence="1" key="1">
    <citation type="submission" date="2020-08" db="EMBL/GenBank/DDBJ databases">
        <title>Multicomponent nature underlies the extraordinary mechanical properties of spider dragline silk.</title>
        <authorList>
            <person name="Kono N."/>
            <person name="Nakamura H."/>
            <person name="Mori M."/>
            <person name="Yoshida Y."/>
            <person name="Ohtoshi R."/>
            <person name="Malay A.D."/>
            <person name="Moran D.A.P."/>
            <person name="Tomita M."/>
            <person name="Numata K."/>
            <person name="Arakawa K."/>
        </authorList>
    </citation>
    <scope>NUCLEOTIDE SEQUENCE</scope>
</reference>
<dbReference type="Proteomes" id="UP000887159">
    <property type="component" value="Unassembled WGS sequence"/>
</dbReference>
<keyword evidence="2" id="KW-1185">Reference proteome</keyword>
<proteinExistence type="predicted"/>
<dbReference type="AlphaFoldDB" id="A0A8X6VNC3"/>
<accession>A0A8X6VNC3</accession>
<evidence type="ECO:0000313" key="2">
    <source>
        <dbReference type="Proteomes" id="UP000887159"/>
    </source>
</evidence>
<name>A0A8X6VNC3_TRICX</name>